<keyword evidence="3" id="KW-0812">Transmembrane</keyword>
<dbReference type="GO" id="GO:0006508">
    <property type="term" value="P:proteolysis"/>
    <property type="evidence" value="ECO:0007669"/>
    <property type="project" value="UniProtKB-KW"/>
</dbReference>
<organism evidence="4 5">
    <name type="scientific">Endobacter medicaginis</name>
    <dbReference type="NCBI Taxonomy" id="1181271"/>
    <lineage>
        <taxon>Bacteria</taxon>
        <taxon>Pseudomonadati</taxon>
        <taxon>Pseudomonadota</taxon>
        <taxon>Alphaproteobacteria</taxon>
        <taxon>Acetobacterales</taxon>
        <taxon>Acetobacteraceae</taxon>
        <taxon>Endobacter</taxon>
    </lineage>
</organism>
<feature type="coiled-coil region" evidence="1">
    <location>
        <begin position="89"/>
        <end position="137"/>
    </location>
</feature>
<evidence type="ECO:0000256" key="2">
    <source>
        <dbReference type="SAM" id="MobiDB-lite"/>
    </source>
</evidence>
<feature type="region of interest" description="Disordered" evidence="2">
    <location>
        <begin position="59"/>
        <end position="85"/>
    </location>
</feature>
<keyword evidence="3" id="KW-1133">Transmembrane helix</keyword>
<evidence type="ECO:0000313" key="5">
    <source>
        <dbReference type="Proteomes" id="UP000557688"/>
    </source>
</evidence>
<comment type="caution">
    <text evidence="4">The sequence shown here is derived from an EMBL/GenBank/DDBJ whole genome shotgun (WGS) entry which is preliminary data.</text>
</comment>
<sequence>MSEFDPKELKVLSDILALVLEDQPGQSAAALDALRARARRNGQTGGALKNLFVAVAREPARAATTPKPRTRRSTASTAAAREAPAANEIQAARTRIAQLAADVNKMDLELRNASSRIDSLRQELQLTRQSRAELQQALQLAHRTTRPRNYLYVLVGLLGLTIGIACTMAVTLLDQRPVASDNLRYLR</sequence>
<gene>
    <name evidence="4" type="ORF">FHR90_002051</name>
</gene>
<dbReference type="RefSeq" id="WP_183275169.1">
    <property type="nucleotide sequence ID" value="NZ_JACHXV010000006.1"/>
</dbReference>
<accession>A0A839V029</accession>
<proteinExistence type="predicted"/>
<keyword evidence="4" id="KW-0378">Hydrolase</keyword>
<reference evidence="4 5" key="1">
    <citation type="submission" date="2020-08" db="EMBL/GenBank/DDBJ databases">
        <title>Genomic Encyclopedia of Type Strains, Phase III (KMG-III): the genomes of soil and plant-associated and newly described type strains.</title>
        <authorList>
            <person name="Whitman W."/>
        </authorList>
    </citation>
    <scope>NUCLEOTIDE SEQUENCE [LARGE SCALE GENOMIC DNA]</scope>
    <source>
        <strain evidence="4 5">CECT 8088</strain>
    </source>
</reference>
<protein>
    <submittedName>
        <fullName evidence="4">Membrane-bound ClpP family serine protease</fullName>
    </submittedName>
</protein>
<keyword evidence="1" id="KW-0175">Coiled coil</keyword>
<evidence type="ECO:0000256" key="1">
    <source>
        <dbReference type="SAM" id="Coils"/>
    </source>
</evidence>
<dbReference type="AlphaFoldDB" id="A0A839V029"/>
<evidence type="ECO:0000313" key="4">
    <source>
        <dbReference type="EMBL" id="MBB3174215.1"/>
    </source>
</evidence>
<keyword evidence="5" id="KW-1185">Reference proteome</keyword>
<keyword evidence="3" id="KW-0472">Membrane</keyword>
<dbReference type="EMBL" id="JACHXV010000006">
    <property type="protein sequence ID" value="MBB3174215.1"/>
    <property type="molecule type" value="Genomic_DNA"/>
</dbReference>
<name>A0A839V029_9PROT</name>
<feature type="transmembrane region" description="Helical" evidence="3">
    <location>
        <begin position="150"/>
        <end position="173"/>
    </location>
</feature>
<dbReference type="GO" id="GO:0008233">
    <property type="term" value="F:peptidase activity"/>
    <property type="evidence" value="ECO:0007669"/>
    <property type="project" value="UniProtKB-KW"/>
</dbReference>
<evidence type="ECO:0000256" key="3">
    <source>
        <dbReference type="SAM" id="Phobius"/>
    </source>
</evidence>
<dbReference type="Proteomes" id="UP000557688">
    <property type="component" value="Unassembled WGS sequence"/>
</dbReference>
<keyword evidence="4" id="KW-0645">Protease</keyword>